<feature type="domain" description="Major facilitator superfamily (MFS) profile" evidence="8">
    <location>
        <begin position="104"/>
        <end position="518"/>
    </location>
</feature>
<keyword evidence="4 7" id="KW-1133">Transmembrane helix</keyword>
<sequence>RDVQHERIVNEALAGFPSDYIDIFEPNLEAFPTPSYSAQFTFLTMTSKCLADLEKSGSVVSTKPKSDQEHDDEVHEEVVAGTTEIISIDPAKEAAAFRKFDLYVLPVSVIFLVLSSLDRNNLGNARVFGFDEEIGLKDGQFGNIVTLSSVCTIVFEMPWVLAVRRFGANAAIGTAFVIWSASTLGTAFIQNYPQAVIVRVVLNAAEAGLAQAFAYLFSTIYPRELAGKRIMTTNLAQCISGAFGGLFAYAIQTMGTRDGLSAWRWLFIVEFCVTIAIGGIGWIFLPKTAESAWFLNAEEKETMRLKKIRDFHLRGKKEFERKWIKIALTEPFVWLLGTAFFTSSVAINGFGVFLPTIIQGMGYASLRVNYMTIPVYALGAVSLITQVWLSDKFKRRGAFIIGCCAPVAVGYLICVGTASKAAGYAGMFVLVLGLYPISTLAVTWVSTNLSPDSKRAIGMPLAYSIANISAVVSSQLYPSQQGPRYIQGNAVSAGLTVIAGFLYSLCWLLLWHRNQQKAKLIADGSTSNGKEGDQSLESMYIL</sequence>
<evidence type="ECO:0000313" key="10">
    <source>
        <dbReference type="Proteomes" id="UP001138500"/>
    </source>
</evidence>
<feature type="transmembrane region" description="Helical" evidence="7">
    <location>
        <begin position="457"/>
        <end position="478"/>
    </location>
</feature>
<dbReference type="GO" id="GO:0022857">
    <property type="term" value="F:transmembrane transporter activity"/>
    <property type="evidence" value="ECO:0007669"/>
    <property type="project" value="InterPro"/>
</dbReference>
<feature type="transmembrane region" description="Helical" evidence="7">
    <location>
        <begin position="196"/>
        <end position="218"/>
    </location>
</feature>
<evidence type="ECO:0000313" key="9">
    <source>
        <dbReference type="EMBL" id="KAH9825963.1"/>
    </source>
</evidence>
<name>A0A9W7SNZ1_9PEZI</name>
<evidence type="ECO:0000256" key="7">
    <source>
        <dbReference type="SAM" id="Phobius"/>
    </source>
</evidence>
<feature type="transmembrane region" description="Helical" evidence="7">
    <location>
        <begin position="263"/>
        <end position="285"/>
    </location>
</feature>
<keyword evidence="5 7" id="KW-0472">Membrane</keyword>
<gene>
    <name evidence="9" type="ORF">Tdes44962_MAKER03887</name>
</gene>
<evidence type="ECO:0000256" key="1">
    <source>
        <dbReference type="ARBA" id="ARBA00004141"/>
    </source>
</evidence>
<reference evidence="9 10" key="2">
    <citation type="journal article" date="2021" name="Curr. Genet.">
        <title>Genetic response to nitrogen starvation in the aggressive Eucalyptus foliar pathogen Teratosphaeria destructans.</title>
        <authorList>
            <person name="Havenga M."/>
            <person name="Wingfield B.D."/>
            <person name="Wingfield M.J."/>
            <person name="Dreyer L.L."/>
            <person name="Roets F."/>
            <person name="Aylward J."/>
        </authorList>
    </citation>
    <scope>NUCLEOTIDE SEQUENCE [LARGE SCALE GENOMIC DNA]</scope>
    <source>
        <strain evidence="9">CMW44962</strain>
    </source>
</reference>
<feature type="transmembrane region" description="Helical" evidence="7">
    <location>
        <begin position="230"/>
        <end position="251"/>
    </location>
</feature>
<dbReference type="EMBL" id="RIBY02002056">
    <property type="protein sequence ID" value="KAH9825963.1"/>
    <property type="molecule type" value="Genomic_DNA"/>
</dbReference>
<dbReference type="PANTHER" id="PTHR43791:SF24">
    <property type="entry name" value="NICOTINIC ACID PLASMA MEMBRANE TRANSPORTER"/>
    <property type="match status" value="1"/>
</dbReference>
<accession>A0A9W7SNZ1</accession>
<proteinExistence type="predicted"/>
<comment type="caution">
    <text evidence="9">The sequence shown here is derived from an EMBL/GenBank/DDBJ whole genome shotgun (WGS) entry which is preliminary data.</text>
</comment>
<keyword evidence="10" id="KW-1185">Reference proteome</keyword>
<dbReference type="GO" id="GO:0016020">
    <property type="term" value="C:membrane"/>
    <property type="evidence" value="ECO:0007669"/>
    <property type="project" value="UniProtKB-SubCell"/>
</dbReference>
<feature type="region of interest" description="Disordered" evidence="6">
    <location>
        <begin position="523"/>
        <end position="542"/>
    </location>
</feature>
<dbReference type="OrthoDB" id="2962993at2759"/>
<dbReference type="Pfam" id="PF07690">
    <property type="entry name" value="MFS_1"/>
    <property type="match status" value="1"/>
</dbReference>
<feature type="transmembrane region" description="Helical" evidence="7">
    <location>
        <begin position="424"/>
        <end position="445"/>
    </location>
</feature>
<dbReference type="PANTHER" id="PTHR43791">
    <property type="entry name" value="PERMEASE-RELATED"/>
    <property type="match status" value="1"/>
</dbReference>
<dbReference type="InterPro" id="IPR011701">
    <property type="entry name" value="MFS"/>
</dbReference>
<evidence type="ECO:0000256" key="2">
    <source>
        <dbReference type="ARBA" id="ARBA00022448"/>
    </source>
</evidence>
<feature type="non-terminal residue" evidence="9">
    <location>
        <position position="1"/>
    </location>
</feature>
<dbReference type="AlphaFoldDB" id="A0A9W7SNZ1"/>
<evidence type="ECO:0000256" key="6">
    <source>
        <dbReference type="SAM" id="MobiDB-lite"/>
    </source>
</evidence>
<protein>
    <submittedName>
        <fullName evidence="9">High-affinity nicotinic acid transporter-like protein</fullName>
    </submittedName>
</protein>
<evidence type="ECO:0000256" key="5">
    <source>
        <dbReference type="ARBA" id="ARBA00023136"/>
    </source>
</evidence>
<keyword evidence="3 7" id="KW-0812">Transmembrane</keyword>
<feature type="transmembrane region" description="Helical" evidence="7">
    <location>
        <begin position="170"/>
        <end position="190"/>
    </location>
</feature>
<evidence type="ECO:0000256" key="3">
    <source>
        <dbReference type="ARBA" id="ARBA00022692"/>
    </source>
</evidence>
<feature type="transmembrane region" description="Helical" evidence="7">
    <location>
        <begin position="332"/>
        <end position="358"/>
    </location>
</feature>
<reference evidence="9 10" key="1">
    <citation type="journal article" date="2018" name="IMA Fungus">
        <title>IMA Genome-F 10: Nine draft genome sequences of Claviceps purpurea s.lat., including C. arundinis, C. humidiphila, and C. cf. spartinae, pseudomolecules for the pitch canker pathogen Fusarium circinatum, draft genome of Davidsoniella eucalypti, Grosmannia galeiformis, Quambalaria eucalypti, and Teratosphaeria destructans.</title>
        <authorList>
            <person name="Wingfield B.D."/>
            <person name="Liu M."/>
            <person name="Nguyen H.D."/>
            <person name="Lane F.A."/>
            <person name="Morgan S.W."/>
            <person name="De Vos L."/>
            <person name="Wilken P.M."/>
            <person name="Duong T.A."/>
            <person name="Aylward J."/>
            <person name="Coetzee M.P."/>
            <person name="Dadej K."/>
            <person name="De Beer Z.W."/>
            <person name="Findlay W."/>
            <person name="Havenga M."/>
            <person name="Kolarik M."/>
            <person name="Menzies J.G."/>
            <person name="Naidoo K."/>
            <person name="Pochopski O."/>
            <person name="Shoukouhi P."/>
            <person name="Santana Q.C."/>
            <person name="Seifert K.A."/>
            <person name="Soal N."/>
            <person name="Steenkamp E.T."/>
            <person name="Tatham C.T."/>
            <person name="van der Nest M.A."/>
            <person name="Wingfield M.J."/>
        </authorList>
    </citation>
    <scope>NUCLEOTIDE SEQUENCE [LARGE SCALE GENOMIC DNA]</scope>
    <source>
        <strain evidence="9">CMW44962</strain>
    </source>
</reference>
<feature type="transmembrane region" description="Helical" evidence="7">
    <location>
        <begin position="490"/>
        <end position="511"/>
    </location>
</feature>
<feature type="transmembrane region" description="Helical" evidence="7">
    <location>
        <begin position="141"/>
        <end position="163"/>
    </location>
</feature>
<dbReference type="Proteomes" id="UP001138500">
    <property type="component" value="Unassembled WGS sequence"/>
</dbReference>
<feature type="transmembrane region" description="Helical" evidence="7">
    <location>
        <begin position="100"/>
        <end position="117"/>
    </location>
</feature>
<evidence type="ECO:0000256" key="4">
    <source>
        <dbReference type="ARBA" id="ARBA00022989"/>
    </source>
</evidence>
<dbReference type="InterPro" id="IPR036259">
    <property type="entry name" value="MFS_trans_sf"/>
</dbReference>
<dbReference type="InterPro" id="IPR020846">
    <property type="entry name" value="MFS_dom"/>
</dbReference>
<dbReference type="SUPFAM" id="SSF103473">
    <property type="entry name" value="MFS general substrate transporter"/>
    <property type="match status" value="1"/>
</dbReference>
<comment type="subcellular location">
    <subcellularLocation>
        <location evidence="1">Membrane</location>
        <topology evidence="1">Multi-pass membrane protein</topology>
    </subcellularLocation>
</comment>
<dbReference type="Gene3D" id="1.20.1250.20">
    <property type="entry name" value="MFS general substrate transporter like domains"/>
    <property type="match status" value="2"/>
</dbReference>
<dbReference type="FunFam" id="1.20.1250.20:FF:000013">
    <property type="entry name" value="MFS general substrate transporter"/>
    <property type="match status" value="1"/>
</dbReference>
<keyword evidence="2" id="KW-0813">Transport</keyword>
<feature type="transmembrane region" description="Helical" evidence="7">
    <location>
        <begin position="370"/>
        <end position="390"/>
    </location>
</feature>
<organism evidence="9 10">
    <name type="scientific">Teratosphaeria destructans</name>
    <dbReference type="NCBI Taxonomy" id="418781"/>
    <lineage>
        <taxon>Eukaryota</taxon>
        <taxon>Fungi</taxon>
        <taxon>Dikarya</taxon>
        <taxon>Ascomycota</taxon>
        <taxon>Pezizomycotina</taxon>
        <taxon>Dothideomycetes</taxon>
        <taxon>Dothideomycetidae</taxon>
        <taxon>Mycosphaerellales</taxon>
        <taxon>Teratosphaeriaceae</taxon>
        <taxon>Teratosphaeria</taxon>
    </lineage>
</organism>
<evidence type="ECO:0000259" key="8">
    <source>
        <dbReference type="PROSITE" id="PS50850"/>
    </source>
</evidence>
<dbReference type="PROSITE" id="PS50850">
    <property type="entry name" value="MFS"/>
    <property type="match status" value="1"/>
</dbReference>
<feature type="transmembrane region" description="Helical" evidence="7">
    <location>
        <begin position="397"/>
        <end position="418"/>
    </location>
</feature>